<proteinExistence type="predicted"/>
<name>A0A4C1YLL3_EUMVA</name>
<protein>
    <submittedName>
        <fullName evidence="1">Uncharacterized protein</fullName>
    </submittedName>
</protein>
<gene>
    <name evidence="1" type="ORF">EVAR_38139_1</name>
</gene>
<keyword evidence="2" id="KW-1185">Reference proteome</keyword>
<evidence type="ECO:0000313" key="1">
    <source>
        <dbReference type="EMBL" id="GBP77321.1"/>
    </source>
</evidence>
<reference evidence="1 2" key="1">
    <citation type="journal article" date="2019" name="Commun. Biol.">
        <title>The bagworm genome reveals a unique fibroin gene that provides high tensile strength.</title>
        <authorList>
            <person name="Kono N."/>
            <person name="Nakamura H."/>
            <person name="Ohtoshi R."/>
            <person name="Tomita M."/>
            <person name="Numata K."/>
            <person name="Arakawa K."/>
        </authorList>
    </citation>
    <scope>NUCLEOTIDE SEQUENCE [LARGE SCALE GENOMIC DNA]</scope>
</reference>
<dbReference type="Proteomes" id="UP000299102">
    <property type="component" value="Unassembled WGS sequence"/>
</dbReference>
<sequence>MHLKFVKNRYLSYLSAAASTTLGLVTPHLTLVGIDASLYKTLGLVKYIQIKANVTESVHNVRVASYVRYRAFDVISTVNNYKAPAQHDALTYFKRAQSRLIRRKASFDACAAKSDANGIARGRERRCDWRRTIVGAGASAEAAIVTTNMS</sequence>
<dbReference type="AlphaFoldDB" id="A0A4C1YLL3"/>
<comment type="caution">
    <text evidence="1">The sequence shown here is derived from an EMBL/GenBank/DDBJ whole genome shotgun (WGS) entry which is preliminary data.</text>
</comment>
<organism evidence="1 2">
    <name type="scientific">Eumeta variegata</name>
    <name type="common">Bagworm moth</name>
    <name type="synonym">Eumeta japonica</name>
    <dbReference type="NCBI Taxonomy" id="151549"/>
    <lineage>
        <taxon>Eukaryota</taxon>
        <taxon>Metazoa</taxon>
        <taxon>Ecdysozoa</taxon>
        <taxon>Arthropoda</taxon>
        <taxon>Hexapoda</taxon>
        <taxon>Insecta</taxon>
        <taxon>Pterygota</taxon>
        <taxon>Neoptera</taxon>
        <taxon>Endopterygota</taxon>
        <taxon>Lepidoptera</taxon>
        <taxon>Glossata</taxon>
        <taxon>Ditrysia</taxon>
        <taxon>Tineoidea</taxon>
        <taxon>Psychidae</taxon>
        <taxon>Oiketicinae</taxon>
        <taxon>Eumeta</taxon>
    </lineage>
</organism>
<dbReference type="EMBL" id="BGZK01001326">
    <property type="protein sequence ID" value="GBP77321.1"/>
    <property type="molecule type" value="Genomic_DNA"/>
</dbReference>
<evidence type="ECO:0000313" key="2">
    <source>
        <dbReference type="Proteomes" id="UP000299102"/>
    </source>
</evidence>
<accession>A0A4C1YLL3</accession>